<dbReference type="PROSITE" id="PS01031">
    <property type="entry name" value="SHSP"/>
    <property type="match status" value="1"/>
</dbReference>
<proteinExistence type="inferred from homology"/>
<comment type="caution">
    <text evidence="4">The sequence shown here is derived from an EMBL/GenBank/DDBJ whole genome shotgun (WGS) entry which is preliminary data.</text>
</comment>
<dbReference type="InterPro" id="IPR031107">
    <property type="entry name" value="Small_HSP"/>
</dbReference>
<comment type="similarity">
    <text evidence="1 2">Belongs to the small heat shock protein (HSP20) family.</text>
</comment>
<dbReference type="Gene3D" id="2.60.40.790">
    <property type="match status" value="1"/>
</dbReference>
<dbReference type="AlphaFoldDB" id="A0A0S7XQX4"/>
<evidence type="ECO:0000313" key="4">
    <source>
        <dbReference type="EMBL" id="KPJ64840.1"/>
    </source>
</evidence>
<sequence>MDLIRWDPFGDLGTLRERVNRLFEETLARTGRGEPAQARTWAPLVDIYETDGEIVVRADLPGVSGDQIDIELTGDALTIKGERRLDGEEKNYMRVERPHGTFQRSFTIGVPVDQANVKAAYRDGVLEVTLPKTGEARPTQVKVEVG</sequence>
<reference evidence="4 5" key="1">
    <citation type="journal article" date="2015" name="Microbiome">
        <title>Genomic resolution of linkages in carbon, nitrogen, and sulfur cycling among widespread estuary sediment bacteria.</title>
        <authorList>
            <person name="Baker B.J."/>
            <person name="Lazar C.S."/>
            <person name="Teske A.P."/>
            <person name="Dick G.J."/>
        </authorList>
    </citation>
    <scope>NUCLEOTIDE SEQUENCE [LARGE SCALE GENOMIC DNA]</scope>
    <source>
        <strain evidence="4">DG_56</strain>
    </source>
</reference>
<dbReference type="InterPro" id="IPR002068">
    <property type="entry name" value="A-crystallin/Hsp20_dom"/>
</dbReference>
<protein>
    <recommendedName>
        <fullName evidence="3">SHSP domain-containing protein</fullName>
    </recommendedName>
</protein>
<evidence type="ECO:0000313" key="5">
    <source>
        <dbReference type="Proteomes" id="UP000052020"/>
    </source>
</evidence>
<evidence type="ECO:0000256" key="1">
    <source>
        <dbReference type="PROSITE-ProRule" id="PRU00285"/>
    </source>
</evidence>
<dbReference type="Proteomes" id="UP000052020">
    <property type="component" value="Unassembled WGS sequence"/>
</dbReference>
<dbReference type="SUPFAM" id="SSF49764">
    <property type="entry name" value="HSP20-like chaperones"/>
    <property type="match status" value="1"/>
</dbReference>
<dbReference type="PANTHER" id="PTHR11527">
    <property type="entry name" value="HEAT-SHOCK PROTEIN 20 FAMILY MEMBER"/>
    <property type="match status" value="1"/>
</dbReference>
<dbReference type="Pfam" id="PF00011">
    <property type="entry name" value="HSP20"/>
    <property type="match status" value="1"/>
</dbReference>
<organism evidence="4 5">
    <name type="scientific">candidate division KD3-62 bacterium DG_56</name>
    <dbReference type="NCBI Taxonomy" id="1704032"/>
    <lineage>
        <taxon>Bacteria</taxon>
        <taxon>candidate division KD3-62</taxon>
    </lineage>
</organism>
<accession>A0A0S7XQX4</accession>
<dbReference type="EMBL" id="LIZY01000004">
    <property type="protein sequence ID" value="KPJ64840.1"/>
    <property type="molecule type" value="Genomic_DNA"/>
</dbReference>
<gene>
    <name evidence="4" type="ORF">AMK68_00290</name>
</gene>
<evidence type="ECO:0000256" key="2">
    <source>
        <dbReference type="RuleBase" id="RU003616"/>
    </source>
</evidence>
<evidence type="ECO:0000259" key="3">
    <source>
        <dbReference type="PROSITE" id="PS01031"/>
    </source>
</evidence>
<dbReference type="InterPro" id="IPR008978">
    <property type="entry name" value="HSP20-like_chaperone"/>
</dbReference>
<dbReference type="CDD" id="cd06464">
    <property type="entry name" value="ACD_sHsps-like"/>
    <property type="match status" value="1"/>
</dbReference>
<name>A0A0S7XQX4_9BACT</name>
<feature type="domain" description="SHSP" evidence="3">
    <location>
        <begin position="35"/>
        <end position="146"/>
    </location>
</feature>